<accession>A0ABQ1YSW2</accession>
<keyword evidence="6" id="KW-0136">Cellulose degradation</keyword>
<comment type="caution">
    <text evidence="16">The sequence shown here is derived from an EMBL/GenBank/DDBJ whole genome shotgun (WGS) entry which is preliminary data.</text>
</comment>
<evidence type="ECO:0000256" key="4">
    <source>
        <dbReference type="ARBA" id="ARBA00022729"/>
    </source>
</evidence>
<keyword evidence="5 11" id="KW-0378">Hydrolase</keyword>
<evidence type="ECO:0000256" key="13">
    <source>
        <dbReference type="SAM" id="SignalP"/>
    </source>
</evidence>
<dbReference type="Gene3D" id="2.60.40.10">
    <property type="entry name" value="Immunoglobulins"/>
    <property type="match status" value="1"/>
</dbReference>
<comment type="pathway">
    <text evidence="2">Glycan degradation; xylan degradation.</text>
</comment>
<dbReference type="EMBL" id="BMFT01000004">
    <property type="protein sequence ID" value="GGH35847.1"/>
    <property type="molecule type" value="Genomic_DNA"/>
</dbReference>
<feature type="compositionally biased region" description="Polar residues" evidence="12">
    <location>
        <begin position="1232"/>
        <end position="1242"/>
    </location>
</feature>
<protein>
    <recommendedName>
        <fullName evidence="11">Beta-xylanase</fullName>
        <ecNumber evidence="11">3.2.1.8</ecNumber>
    </recommendedName>
</protein>
<dbReference type="Gene3D" id="3.20.20.80">
    <property type="entry name" value="Glycosidases"/>
    <property type="match status" value="1"/>
</dbReference>
<evidence type="ECO:0000256" key="3">
    <source>
        <dbReference type="ARBA" id="ARBA00022651"/>
    </source>
</evidence>
<keyword evidence="8 11" id="KW-0326">Glycosidase</keyword>
<reference evidence="17" key="1">
    <citation type="journal article" date="2019" name="Int. J. Syst. Evol. Microbiol.">
        <title>The Global Catalogue of Microorganisms (GCM) 10K type strain sequencing project: providing services to taxonomists for standard genome sequencing and annotation.</title>
        <authorList>
            <consortium name="The Broad Institute Genomics Platform"/>
            <consortium name="The Broad Institute Genome Sequencing Center for Infectious Disease"/>
            <person name="Wu L."/>
            <person name="Ma J."/>
        </authorList>
    </citation>
    <scope>NUCLEOTIDE SEQUENCE [LARGE SCALE GENOMIC DNA]</scope>
    <source>
        <strain evidence="17">CGMCC 1.12769</strain>
    </source>
</reference>
<dbReference type="Gene3D" id="2.60.120.260">
    <property type="entry name" value="Galactose-binding domain-like"/>
    <property type="match status" value="2"/>
</dbReference>
<evidence type="ECO:0000256" key="7">
    <source>
        <dbReference type="ARBA" id="ARBA00023277"/>
    </source>
</evidence>
<dbReference type="InterPro" id="IPR001000">
    <property type="entry name" value="GH10_dom"/>
</dbReference>
<evidence type="ECO:0000313" key="17">
    <source>
        <dbReference type="Proteomes" id="UP000659344"/>
    </source>
</evidence>
<comment type="similarity">
    <text evidence="11">Belongs to the glycosyl hydrolase 10 (cellulase F) family.</text>
</comment>
<dbReference type="SMART" id="SM00633">
    <property type="entry name" value="Glyco_10"/>
    <property type="match status" value="1"/>
</dbReference>
<dbReference type="Pfam" id="PF00395">
    <property type="entry name" value="SLH"/>
    <property type="match status" value="3"/>
</dbReference>
<evidence type="ECO:0000256" key="10">
    <source>
        <dbReference type="PROSITE-ProRule" id="PRU10061"/>
    </source>
</evidence>
<dbReference type="Pfam" id="PF00331">
    <property type="entry name" value="Glyco_hydro_10"/>
    <property type="match status" value="1"/>
</dbReference>
<evidence type="ECO:0000256" key="2">
    <source>
        <dbReference type="ARBA" id="ARBA00004851"/>
    </source>
</evidence>
<evidence type="ECO:0000259" key="15">
    <source>
        <dbReference type="PROSITE" id="PS51760"/>
    </source>
</evidence>
<dbReference type="PRINTS" id="PR00134">
    <property type="entry name" value="GLHYDRLASE10"/>
</dbReference>
<keyword evidence="3" id="KW-0858">Xylan degradation</keyword>
<evidence type="ECO:0000256" key="1">
    <source>
        <dbReference type="ARBA" id="ARBA00000681"/>
    </source>
</evidence>
<dbReference type="InterPro" id="IPR014756">
    <property type="entry name" value="Ig_E-set"/>
</dbReference>
<keyword evidence="9 11" id="KW-0624">Polysaccharide degradation</keyword>
<feature type="domain" description="GH10" evidence="15">
    <location>
        <begin position="775"/>
        <end position="1106"/>
    </location>
</feature>
<feature type="domain" description="SLH" evidence="14">
    <location>
        <begin position="1393"/>
        <end position="1450"/>
    </location>
</feature>
<dbReference type="Proteomes" id="UP000659344">
    <property type="component" value="Unassembled WGS sequence"/>
</dbReference>
<dbReference type="InterPro" id="IPR031158">
    <property type="entry name" value="GH10_AS"/>
</dbReference>
<dbReference type="SUPFAM" id="SSF51445">
    <property type="entry name" value="(Trans)glycosidases"/>
    <property type="match status" value="1"/>
</dbReference>
<dbReference type="InterPro" id="IPR008979">
    <property type="entry name" value="Galactose-bd-like_sf"/>
</dbReference>
<dbReference type="RefSeq" id="WP_188541885.1">
    <property type="nucleotide sequence ID" value="NZ_BMFT01000004.1"/>
</dbReference>
<evidence type="ECO:0000256" key="12">
    <source>
        <dbReference type="SAM" id="MobiDB-lite"/>
    </source>
</evidence>
<evidence type="ECO:0000313" key="16">
    <source>
        <dbReference type="EMBL" id="GGH35847.1"/>
    </source>
</evidence>
<dbReference type="PROSITE" id="PS51272">
    <property type="entry name" value="SLH"/>
    <property type="match status" value="3"/>
</dbReference>
<evidence type="ECO:0000256" key="11">
    <source>
        <dbReference type="RuleBase" id="RU361174"/>
    </source>
</evidence>
<dbReference type="PROSITE" id="PS51760">
    <property type="entry name" value="GH10_2"/>
    <property type="match status" value="1"/>
</dbReference>
<name>A0ABQ1YSW2_9BACL</name>
<dbReference type="SUPFAM" id="SSF81296">
    <property type="entry name" value="E set domains"/>
    <property type="match status" value="1"/>
</dbReference>
<feature type="active site" description="Nucleophile" evidence="10">
    <location>
        <position position="1028"/>
    </location>
</feature>
<evidence type="ECO:0000256" key="5">
    <source>
        <dbReference type="ARBA" id="ARBA00022801"/>
    </source>
</evidence>
<feature type="compositionally biased region" description="Low complexity" evidence="12">
    <location>
        <begin position="1215"/>
        <end position="1231"/>
    </location>
</feature>
<dbReference type="InterPro" id="IPR001119">
    <property type="entry name" value="SLH_dom"/>
</dbReference>
<keyword evidence="7 11" id="KW-0119">Carbohydrate metabolism</keyword>
<feature type="domain" description="SLH" evidence="14">
    <location>
        <begin position="1329"/>
        <end position="1392"/>
    </location>
</feature>
<sequence>MRKKRMGKKSYLAMLCSLVLVFTSVPFSASAEVSGSNVVWSLDTNKMGTPGTTPDGEYLQGTDGMYQPGIQVADKSSSSMAMYNDGSLGINPSGGTHKAINIQTGTAVQGTDYYTNNGFVAEAGKMYTITFNAYVADGSGQVRVRGNKATDAAANGTWSTTDISKEPTPVSYTWTQKAAGGNMQIDTGSTAQGTIVYLTDLQITTPNEAPADTVVWSLDTSKMGTPGTTPDGEYLQGTDGMYQPGIQVADKNSSSMAMYDGGSLGINPSGGTYKAINIQTGTTVGGTNYYSNNGFIAKANKTYSVTFSVYVASDNGEVRVRGNQKTATNDDWKSTSIGVTPTPVTYTWTQSATGGNLQIDTGSTAQGIIVYLTDLQITTSVGGSTTPTTPSDEVVVAYDLQEDTGLVDIMTNGGTNYLARAGGPTLTPISNADGSVALEISNRVESWNGVDVKAAALGLAKDAEYSVELVGHIPDGVTIPSGAKIVLGLASGTYDTLTSVDATSAFTLSYAGVWDSGTGLRIQDSAGIADFVIDSLIIKVKGGIEMPLKPLPTVPGVVIAVSGQNGAQYTGATIVLGTDNKVWPFATNSQDDDPVVAFVPEKNATYHLTFNVTSNGVSGFRVRWYNDVGYDPHTDADAAHVNDNVYKADEVATKVPAYFQSTIAKDETKDYAVDFRMSGSEVAGGLVGNIGIRGQSGNNDFTINNLKITDDSGNVLVKWSNTAAPFVPDDYIWPESKWDLTLPSLKDAYSKYFLIGNILGWGGNADATPWGQENDQADKALKDASIISQTEAMFKAQYNVVTPENIMKPENISKAKDTYDYTLADKLIAWAKVNNIAVHGHTLVWHQQSPAWLNKGDAANRASAKANLESYIADVAGHFKGQVISWDVVNEAFSDTTKNFDGSDWTTGLRKDSPWYIAYANGADASKGESGADYIYDAFVAARLADPNATLYYNDYNETYKYEQIAQMAEALNAKWKADARYDGRLLVEGIGMQSHFWVGQDPDVDVTEVETTIQRFIQAGLRITVSELDIPFAGNNNYHLDEAKQAKQAELYGTLFGIYKKYADNIDRVTFWGKADIQSWRGSGMPVLFDNSYAPKAAFWTVIGLAAPTENSTISPATVTFYTNLQADVKVNVTLKGNTLSAIKKGDVALVEGKDYSVAAASTNGTQVVTIKKGYLATLSNNDVLTFVFSAGNTADLKIMVTRYTSTDTTPANGSGATMSSSSGADSGSTEHSGSTEQTPTPEKPLLNSKLVDAKQLKSAVQQALQANEPVNFSDVPATHWAAKAIQLASQLGIVKGEPNGEFKGSDNVTRAEFVEMIIRALGIDTTGEDSSFSDTDGHWAADYIRALHRAGIVNGTGNGAFNPDQEITRAEMAAILARILNMSAANGTKFSDINGNWAADYINQLSQAGIVNGVGDGKFAPKATATRDQSVAIIMRMLNIVLDLGLNL</sequence>
<feature type="signal peptide" evidence="13">
    <location>
        <begin position="1"/>
        <end position="31"/>
    </location>
</feature>
<dbReference type="InterPro" id="IPR017853">
    <property type="entry name" value="GH"/>
</dbReference>
<comment type="catalytic activity">
    <reaction evidence="1 11">
        <text>Endohydrolysis of (1-&gt;4)-beta-D-xylosidic linkages in xylans.</text>
        <dbReference type="EC" id="3.2.1.8"/>
    </reaction>
</comment>
<evidence type="ECO:0000256" key="9">
    <source>
        <dbReference type="ARBA" id="ARBA00023326"/>
    </source>
</evidence>
<feature type="chain" id="PRO_5045393997" description="Beta-xylanase" evidence="13">
    <location>
        <begin position="32"/>
        <end position="1450"/>
    </location>
</feature>
<evidence type="ECO:0000259" key="14">
    <source>
        <dbReference type="PROSITE" id="PS51272"/>
    </source>
</evidence>
<feature type="domain" description="SLH" evidence="14">
    <location>
        <begin position="1270"/>
        <end position="1328"/>
    </location>
</feature>
<gene>
    <name evidence="16" type="ORF">GCM10008013_42400</name>
</gene>
<feature type="region of interest" description="Disordered" evidence="12">
    <location>
        <begin position="1209"/>
        <end position="1247"/>
    </location>
</feature>
<dbReference type="EC" id="3.2.1.8" evidence="11"/>
<dbReference type="InterPro" id="IPR005102">
    <property type="entry name" value="Carbo-bd_X2"/>
</dbReference>
<evidence type="ECO:0000256" key="6">
    <source>
        <dbReference type="ARBA" id="ARBA00023001"/>
    </source>
</evidence>
<dbReference type="PANTHER" id="PTHR31490:SF90">
    <property type="entry name" value="ENDO-1,4-BETA-XYLANASE A"/>
    <property type="match status" value="1"/>
</dbReference>
<dbReference type="PROSITE" id="PS00591">
    <property type="entry name" value="GH10_1"/>
    <property type="match status" value="1"/>
</dbReference>
<dbReference type="InterPro" id="IPR013783">
    <property type="entry name" value="Ig-like_fold"/>
</dbReference>
<dbReference type="Pfam" id="PF03442">
    <property type="entry name" value="CBM_X2"/>
    <property type="match status" value="1"/>
</dbReference>
<keyword evidence="17" id="KW-1185">Reference proteome</keyword>
<evidence type="ECO:0000256" key="8">
    <source>
        <dbReference type="ARBA" id="ARBA00023295"/>
    </source>
</evidence>
<dbReference type="InterPro" id="IPR044846">
    <property type="entry name" value="GH10"/>
</dbReference>
<organism evidence="16 17">
    <name type="scientific">Paenibacillus segetis</name>
    <dbReference type="NCBI Taxonomy" id="1325360"/>
    <lineage>
        <taxon>Bacteria</taxon>
        <taxon>Bacillati</taxon>
        <taxon>Bacillota</taxon>
        <taxon>Bacilli</taxon>
        <taxon>Bacillales</taxon>
        <taxon>Paenibacillaceae</taxon>
        <taxon>Paenibacillus</taxon>
    </lineage>
</organism>
<proteinExistence type="inferred from homology"/>
<keyword evidence="4 13" id="KW-0732">Signal</keyword>
<dbReference type="PANTHER" id="PTHR31490">
    <property type="entry name" value="GLYCOSYL HYDROLASE"/>
    <property type="match status" value="1"/>
</dbReference>
<dbReference type="SUPFAM" id="SSF49785">
    <property type="entry name" value="Galactose-binding domain-like"/>
    <property type="match status" value="2"/>
</dbReference>